<dbReference type="GeneID" id="20324209"/>
<dbReference type="AlphaFoldDB" id="A0A074Z3P9"/>
<dbReference type="KEGG" id="ovi:T265_10041"/>
<evidence type="ECO:0000313" key="2">
    <source>
        <dbReference type="Proteomes" id="UP000054324"/>
    </source>
</evidence>
<organism evidence="1 2">
    <name type="scientific">Opisthorchis viverrini</name>
    <name type="common">Southeast Asian liver fluke</name>
    <dbReference type="NCBI Taxonomy" id="6198"/>
    <lineage>
        <taxon>Eukaryota</taxon>
        <taxon>Metazoa</taxon>
        <taxon>Spiralia</taxon>
        <taxon>Lophotrochozoa</taxon>
        <taxon>Platyhelminthes</taxon>
        <taxon>Trematoda</taxon>
        <taxon>Digenea</taxon>
        <taxon>Opisthorchiida</taxon>
        <taxon>Opisthorchiata</taxon>
        <taxon>Opisthorchiidae</taxon>
        <taxon>Opisthorchis</taxon>
    </lineage>
</organism>
<dbReference type="CTD" id="20324209"/>
<name>A0A074Z3P9_OPIVI</name>
<keyword evidence="2" id="KW-1185">Reference proteome</keyword>
<dbReference type="Proteomes" id="UP000054324">
    <property type="component" value="Unassembled WGS sequence"/>
</dbReference>
<dbReference type="EMBL" id="KL596947">
    <property type="protein sequence ID" value="KER21696.1"/>
    <property type="molecule type" value="Genomic_DNA"/>
</dbReference>
<evidence type="ECO:0000313" key="1">
    <source>
        <dbReference type="EMBL" id="KER21696.1"/>
    </source>
</evidence>
<dbReference type="RefSeq" id="XP_009174559.1">
    <property type="nucleotide sequence ID" value="XM_009176295.1"/>
</dbReference>
<gene>
    <name evidence="1" type="ORF">T265_10041</name>
</gene>
<sequence>MPYPLRRETGMNSSVQNGMEHGVGEGGIFEFLFRQQNARQLGKCVLQNQVKSPAAGMSYPGAYLLLSVFFALLSNRRTIAVGGNPGDFADNCTPPRVISADRRPLSTRLQVLPPLFYSHWDAWRFPPPRPPVAVFAIRAFGDLEAMTHGIYGVGVALNPRTKRALVDWIPLVVFVPSGYLTQLS</sequence>
<proteinExistence type="predicted"/>
<protein>
    <submittedName>
        <fullName evidence="1">Uncharacterized protein</fullName>
    </submittedName>
</protein>
<accession>A0A074Z3P9</accession>
<reference evidence="1 2" key="1">
    <citation type="submission" date="2013-11" db="EMBL/GenBank/DDBJ databases">
        <title>Opisthorchis viverrini - life in the bile duct.</title>
        <authorList>
            <person name="Young N.D."/>
            <person name="Nagarajan N."/>
            <person name="Lin S.J."/>
            <person name="Korhonen P.K."/>
            <person name="Jex A.R."/>
            <person name="Hall R.S."/>
            <person name="Safavi-Hemami H."/>
            <person name="Kaewkong W."/>
            <person name="Bertrand D."/>
            <person name="Gao S."/>
            <person name="Seet Q."/>
            <person name="Wongkham S."/>
            <person name="Teh B.T."/>
            <person name="Wongkham C."/>
            <person name="Intapan P.M."/>
            <person name="Maleewong W."/>
            <person name="Yang X."/>
            <person name="Hu M."/>
            <person name="Wang Z."/>
            <person name="Hofmann A."/>
            <person name="Sternberg P.W."/>
            <person name="Tan P."/>
            <person name="Wang J."/>
            <person name="Gasser R.B."/>
        </authorList>
    </citation>
    <scope>NUCLEOTIDE SEQUENCE [LARGE SCALE GENOMIC DNA]</scope>
</reference>